<keyword evidence="3" id="KW-1185">Reference proteome</keyword>
<feature type="region of interest" description="Disordered" evidence="1">
    <location>
        <begin position="579"/>
        <end position="612"/>
    </location>
</feature>
<dbReference type="AlphaFoldDB" id="A0A368G4B8"/>
<dbReference type="EMBL" id="JOJR01000347">
    <property type="protein sequence ID" value="RCN39286.1"/>
    <property type="molecule type" value="Genomic_DNA"/>
</dbReference>
<accession>A0A368G4B8</accession>
<dbReference type="Proteomes" id="UP000252519">
    <property type="component" value="Unassembled WGS sequence"/>
</dbReference>
<sequence length="612" mass="69605">MKRDNASGMVAHFICAICGQRRPQYCLRAASARKSWNIIMLSCLARHGVISLEAAATVYAEVSNNCDKLKGLYCKEHYIDVAVLLGQEIEQLGGEFPFLGLSEVPRKVLNDFVGILRACGKLLDSELDMHVKDIMDFYLDCLYKFHTKIREKQLGQKRELVQDDGPPMSDHAVSEPVVPIKKQKSIPSVPNVTTQINTPRRYNCALCEVPRFETEVRDTSKNRKHNLILFSCLIIENGIDDHFVKGVYEGISRKRKRLCKEHYNRACLFIANEVKEVSGIVPIHGLDSVPMETWQNFFERIQACCYQVDKTLVLEPIDVIRFYADCLATFRTSDGWDAFVQSCNYGEVMMPSTSGLFQSQEDCKAEMVESFAIDATSLLASCKVEPEPANDADDPTSRVEDANFHVQQKRTFRTCAICNTQREKSECRITTLDRHKDLILISCLVMNNSLDLESGRTIYFEFVDEQKPVCNEHYIEAGTVIQNEMNDIRYSPSHRNTKVEDKKWVDVLARIQTQANLIDDELVLSVFSLRQFYNMCIRISHLQESLENDFLLCKQEPEEESDSLLCDPVEQPSLVADQLIGGYSNENSNNVPSDEHSNNTCGNENREAGYVD</sequence>
<gene>
    <name evidence="2" type="ORF">ANCCAN_14814</name>
</gene>
<organism evidence="2 3">
    <name type="scientific">Ancylostoma caninum</name>
    <name type="common">Dog hookworm</name>
    <dbReference type="NCBI Taxonomy" id="29170"/>
    <lineage>
        <taxon>Eukaryota</taxon>
        <taxon>Metazoa</taxon>
        <taxon>Ecdysozoa</taxon>
        <taxon>Nematoda</taxon>
        <taxon>Chromadorea</taxon>
        <taxon>Rhabditida</taxon>
        <taxon>Rhabditina</taxon>
        <taxon>Rhabditomorpha</taxon>
        <taxon>Strongyloidea</taxon>
        <taxon>Ancylostomatidae</taxon>
        <taxon>Ancylostomatinae</taxon>
        <taxon>Ancylostoma</taxon>
    </lineage>
</organism>
<comment type="caution">
    <text evidence="2">The sequence shown here is derived from an EMBL/GenBank/DDBJ whole genome shotgun (WGS) entry which is preliminary data.</text>
</comment>
<evidence type="ECO:0000313" key="3">
    <source>
        <dbReference type="Proteomes" id="UP000252519"/>
    </source>
</evidence>
<evidence type="ECO:0000313" key="2">
    <source>
        <dbReference type="EMBL" id="RCN39286.1"/>
    </source>
</evidence>
<protein>
    <submittedName>
        <fullName evidence="2">Uncharacterized protein</fullName>
    </submittedName>
</protein>
<feature type="compositionally biased region" description="Polar residues" evidence="1">
    <location>
        <begin position="584"/>
        <end position="603"/>
    </location>
</feature>
<proteinExistence type="predicted"/>
<reference evidence="2 3" key="1">
    <citation type="submission" date="2014-10" db="EMBL/GenBank/DDBJ databases">
        <title>Draft genome of the hookworm Ancylostoma caninum.</title>
        <authorList>
            <person name="Mitreva M."/>
        </authorList>
    </citation>
    <scope>NUCLEOTIDE SEQUENCE [LARGE SCALE GENOMIC DNA]</scope>
    <source>
        <strain evidence="2 3">Baltimore</strain>
    </source>
</reference>
<dbReference type="OrthoDB" id="5905561at2759"/>
<evidence type="ECO:0000256" key="1">
    <source>
        <dbReference type="SAM" id="MobiDB-lite"/>
    </source>
</evidence>
<name>A0A368G4B8_ANCCA</name>